<evidence type="ECO:0000256" key="2">
    <source>
        <dbReference type="ARBA" id="ARBA00022898"/>
    </source>
</evidence>
<dbReference type="Gene3D" id="2.40.37.10">
    <property type="entry name" value="Lyase, Ornithine Decarboxylase, Chain A, domain 1"/>
    <property type="match status" value="1"/>
</dbReference>
<dbReference type="GO" id="GO:0008784">
    <property type="term" value="F:alanine racemase activity"/>
    <property type="evidence" value="ECO:0007669"/>
    <property type="project" value="UniProtKB-UniRule"/>
</dbReference>
<comment type="cofactor">
    <cofactor evidence="1 4 5">
        <name>pyridoxal 5'-phosphate</name>
        <dbReference type="ChEBI" id="CHEBI:597326"/>
    </cofactor>
</comment>
<gene>
    <name evidence="8" type="primary">alr</name>
    <name evidence="8" type="ORF">MESMUL_15030</name>
</gene>
<dbReference type="SMART" id="SM01005">
    <property type="entry name" value="Ala_racemase_C"/>
    <property type="match status" value="1"/>
</dbReference>
<feature type="active site" description="Proton acceptor; specific for D-alanine" evidence="4">
    <location>
        <position position="35"/>
    </location>
</feature>
<dbReference type="InterPro" id="IPR000821">
    <property type="entry name" value="Ala_racemase"/>
</dbReference>
<dbReference type="InterPro" id="IPR020622">
    <property type="entry name" value="Ala_racemase_pyridoxalP-BS"/>
</dbReference>
<evidence type="ECO:0000256" key="1">
    <source>
        <dbReference type="ARBA" id="ARBA00001933"/>
    </source>
</evidence>
<feature type="active site" description="Proton acceptor; specific for L-alanine" evidence="4">
    <location>
        <position position="256"/>
    </location>
</feature>
<dbReference type="PRINTS" id="PR00992">
    <property type="entry name" value="ALARACEMASE"/>
</dbReference>
<dbReference type="EC" id="5.1.1.1" evidence="4"/>
<dbReference type="EMBL" id="BGZJ01000001">
    <property type="protein sequence ID" value="GBO94149.1"/>
    <property type="molecule type" value="Genomic_DNA"/>
</dbReference>
<comment type="similarity">
    <text evidence="4">Belongs to the alanine racemase family.</text>
</comment>
<dbReference type="PANTHER" id="PTHR30511">
    <property type="entry name" value="ALANINE RACEMASE"/>
    <property type="match status" value="1"/>
</dbReference>
<dbReference type="InterPro" id="IPR001608">
    <property type="entry name" value="Ala_racemase_N"/>
</dbReference>
<dbReference type="PANTHER" id="PTHR30511:SF0">
    <property type="entry name" value="ALANINE RACEMASE, CATABOLIC-RELATED"/>
    <property type="match status" value="1"/>
</dbReference>
<feature type="domain" description="Alanine racemase C-terminal" evidence="7">
    <location>
        <begin position="235"/>
        <end position="359"/>
    </location>
</feature>
<evidence type="ECO:0000256" key="3">
    <source>
        <dbReference type="ARBA" id="ARBA00023235"/>
    </source>
</evidence>
<comment type="pathway">
    <text evidence="4">Amino-acid biosynthesis; D-alanine biosynthesis; D-alanine from L-alanine: step 1/1.</text>
</comment>
<dbReference type="RefSeq" id="WP_116270398.1">
    <property type="nucleotide sequence ID" value="NZ_BGZJ01000001.1"/>
</dbReference>
<dbReference type="Proteomes" id="UP000266091">
    <property type="component" value="Unassembled WGS sequence"/>
</dbReference>
<accession>A0A388SFA7</accession>
<feature type="binding site" evidence="4 6">
    <location>
        <position position="304"/>
    </location>
    <ligand>
        <name>substrate</name>
    </ligand>
</feature>
<dbReference type="GO" id="GO:0005829">
    <property type="term" value="C:cytosol"/>
    <property type="evidence" value="ECO:0007669"/>
    <property type="project" value="TreeGrafter"/>
</dbReference>
<dbReference type="AlphaFoldDB" id="A0A388SFA7"/>
<dbReference type="Pfam" id="PF00842">
    <property type="entry name" value="Ala_racemase_C"/>
    <property type="match status" value="1"/>
</dbReference>
<dbReference type="UniPathway" id="UPA00042">
    <property type="reaction ID" value="UER00497"/>
</dbReference>
<feature type="binding site" evidence="4 6">
    <location>
        <position position="129"/>
    </location>
    <ligand>
        <name>substrate</name>
    </ligand>
</feature>
<keyword evidence="9" id="KW-1185">Reference proteome</keyword>
<dbReference type="HAMAP" id="MF_01201">
    <property type="entry name" value="Ala_racemase"/>
    <property type="match status" value="1"/>
</dbReference>
<proteinExistence type="inferred from homology"/>
<dbReference type="PROSITE" id="PS00395">
    <property type="entry name" value="ALANINE_RACEMASE"/>
    <property type="match status" value="1"/>
</dbReference>
<dbReference type="Gene3D" id="3.20.20.10">
    <property type="entry name" value="Alanine racemase"/>
    <property type="match status" value="1"/>
</dbReference>
<organism evidence="8 9">
    <name type="scientific">Mesosutterella multiformis</name>
    <dbReference type="NCBI Taxonomy" id="2259133"/>
    <lineage>
        <taxon>Bacteria</taxon>
        <taxon>Pseudomonadati</taxon>
        <taxon>Pseudomonadota</taxon>
        <taxon>Betaproteobacteria</taxon>
        <taxon>Burkholderiales</taxon>
        <taxon>Sutterellaceae</taxon>
        <taxon>Mesosutterella</taxon>
    </lineage>
</organism>
<dbReference type="Pfam" id="PF01168">
    <property type="entry name" value="Ala_racemase_N"/>
    <property type="match status" value="1"/>
</dbReference>
<comment type="caution">
    <text evidence="8">The sequence shown here is derived from an EMBL/GenBank/DDBJ whole genome shotgun (WGS) entry which is preliminary data.</text>
</comment>
<dbReference type="InterPro" id="IPR009006">
    <property type="entry name" value="Ala_racemase/Decarboxylase_C"/>
</dbReference>
<evidence type="ECO:0000313" key="9">
    <source>
        <dbReference type="Proteomes" id="UP000266091"/>
    </source>
</evidence>
<sequence length="363" mass="39382">MSRPIELVIHMDALRHNCQKMREAARGRFLWAVVKANGYGHGLEHIVKGFAEADGLAILDIGDALKLRRLGWKKRILMIEGFFDEEDLEPIQEAGADVIVHSERLLSILEHHKGLRLGCYIGVNTGMSRLGFRPSEVEAVRTRLHAIPGVTSYGVLTHFANGDPSYKENGPATVGRQLDRLGDLANDPEGACLAATTGMLFHPEVKGNAVRAGIALYGVSPDSTVSEKTLDIIPAQTLRAKIIAVQHIEKGEAVGYGSKWIAPRPSRIGIVACGYADGYPRSAPNGTPVWVEGKKVPMAGRVCMDMISIDITDFPDADVGSWVELWGQHIPVNEIAGSVGTIGYELICSVLPRVPVRETEGTL</sequence>
<evidence type="ECO:0000259" key="7">
    <source>
        <dbReference type="SMART" id="SM01005"/>
    </source>
</evidence>
<evidence type="ECO:0000313" key="8">
    <source>
        <dbReference type="EMBL" id="GBO94149.1"/>
    </source>
</evidence>
<feature type="modified residue" description="N6-(pyridoxal phosphate)lysine" evidence="4 5">
    <location>
        <position position="35"/>
    </location>
</feature>
<name>A0A388SFA7_9BURK</name>
<protein>
    <recommendedName>
        <fullName evidence="4">Alanine racemase</fullName>
        <ecNumber evidence="4">5.1.1.1</ecNumber>
    </recommendedName>
</protein>
<dbReference type="OrthoDB" id="9813814at2"/>
<keyword evidence="2 4" id="KW-0663">Pyridoxal phosphate</keyword>
<evidence type="ECO:0000256" key="5">
    <source>
        <dbReference type="PIRSR" id="PIRSR600821-50"/>
    </source>
</evidence>
<dbReference type="InterPro" id="IPR011079">
    <property type="entry name" value="Ala_racemase_C"/>
</dbReference>
<evidence type="ECO:0000256" key="4">
    <source>
        <dbReference type="HAMAP-Rule" id="MF_01201"/>
    </source>
</evidence>
<dbReference type="NCBIfam" id="TIGR00492">
    <property type="entry name" value="alr"/>
    <property type="match status" value="1"/>
</dbReference>
<comment type="function">
    <text evidence="4">Catalyzes the interconversion of L-alanine and D-alanine. May also act on other amino acids.</text>
</comment>
<dbReference type="GO" id="GO:0030170">
    <property type="term" value="F:pyridoxal phosphate binding"/>
    <property type="evidence" value="ECO:0007669"/>
    <property type="project" value="UniProtKB-UniRule"/>
</dbReference>
<dbReference type="InterPro" id="IPR029066">
    <property type="entry name" value="PLP-binding_barrel"/>
</dbReference>
<reference evidence="8 9" key="1">
    <citation type="journal article" date="2018" name="Int. J. Syst. Evol. Microbiol.">
        <title>Mesosutterella multiformis gen. nov., sp. nov., a member of the family Sutterellaceae and Sutterella megalosphaeroides sp. nov., isolated from human faeces.</title>
        <authorList>
            <person name="Sakamoto M."/>
            <person name="Ikeyama N."/>
            <person name="Kunihiro T."/>
            <person name="Iino T."/>
            <person name="Yuki M."/>
            <person name="Ohkuma M."/>
        </authorList>
    </citation>
    <scope>NUCLEOTIDE SEQUENCE [LARGE SCALE GENOMIC DNA]</scope>
    <source>
        <strain evidence="8 9">4NBBH2</strain>
    </source>
</reference>
<evidence type="ECO:0000256" key="6">
    <source>
        <dbReference type="PIRSR" id="PIRSR600821-52"/>
    </source>
</evidence>
<dbReference type="SUPFAM" id="SSF51419">
    <property type="entry name" value="PLP-binding barrel"/>
    <property type="match status" value="1"/>
</dbReference>
<dbReference type="SUPFAM" id="SSF50621">
    <property type="entry name" value="Alanine racemase C-terminal domain-like"/>
    <property type="match status" value="1"/>
</dbReference>
<keyword evidence="3 4" id="KW-0413">Isomerase</keyword>
<comment type="catalytic activity">
    <reaction evidence="4">
        <text>L-alanine = D-alanine</text>
        <dbReference type="Rhea" id="RHEA:20249"/>
        <dbReference type="ChEBI" id="CHEBI:57416"/>
        <dbReference type="ChEBI" id="CHEBI:57972"/>
        <dbReference type="EC" id="5.1.1.1"/>
    </reaction>
</comment>
<dbReference type="GO" id="GO:0030632">
    <property type="term" value="P:D-alanine biosynthetic process"/>
    <property type="evidence" value="ECO:0007669"/>
    <property type="project" value="UniProtKB-UniRule"/>
</dbReference>